<evidence type="ECO:0000256" key="9">
    <source>
        <dbReference type="ARBA" id="ARBA00023180"/>
    </source>
</evidence>
<keyword evidence="3" id="KW-0808">Transferase</keyword>
<dbReference type="Pfam" id="PF00078">
    <property type="entry name" value="RVT_1"/>
    <property type="match status" value="1"/>
</dbReference>
<dbReference type="InterPro" id="IPR015095">
    <property type="entry name" value="AlkB_hom8_N"/>
</dbReference>
<dbReference type="CDD" id="cd01650">
    <property type="entry name" value="RT_nLTR_like"/>
    <property type="match status" value="1"/>
</dbReference>
<dbReference type="InterPro" id="IPR027417">
    <property type="entry name" value="P-loop_NTPase"/>
</dbReference>
<dbReference type="GO" id="GO:0000139">
    <property type="term" value="C:Golgi membrane"/>
    <property type="evidence" value="ECO:0007669"/>
    <property type="project" value="UniProtKB-SubCell"/>
</dbReference>
<dbReference type="GO" id="GO:0008168">
    <property type="term" value="F:methyltransferase activity"/>
    <property type="evidence" value="ECO:0007669"/>
    <property type="project" value="InterPro"/>
</dbReference>
<dbReference type="PANTHER" id="PTHR12129">
    <property type="entry name" value="HEPARAN SULFATE 2-O-SULFOTRANSFERASE"/>
    <property type="match status" value="1"/>
</dbReference>
<dbReference type="InterPro" id="IPR005331">
    <property type="entry name" value="Sulfotransferase"/>
</dbReference>
<dbReference type="InterPro" id="IPR000477">
    <property type="entry name" value="RT_dom"/>
</dbReference>
<keyword evidence="13" id="KW-1185">Reference proteome</keyword>
<comment type="subcellular location">
    <subcellularLocation>
        <location evidence="1">Golgi apparatus membrane</location>
        <topology evidence="1">Single-pass type II membrane protein</topology>
    </subcellularLocation>
</comment>
<feature type="region of interest" description="Disordered" evidence="10">
    <location>
        <begin position="1233"/>
        <end position="1268"/>
    </location>
</feature>
<dbReference type="EMBL" id="JAROKS010000003">
    <property type="protein sequence ID" value="KAK1805487.1"/>
    <property type="molecule type" value="Genomic_DNA"/>
</dbReference>
<dbReference type="InterPro" id="IPR007734">
    <property type="entry name" value="Heparan_SO4_2-O-STrfase"/>
</dbReference>
<evidence type="ECO:0000256" key="7">
    <source>
        <dbReference type="ARBA" id="ARBA00023034"/>
    </source>
</evidence>
<gene>
    <name evidence="12" type="ORF">P4O66_019786</name>
</gene>
<keyword evidence="4" id="KW-0812">Transmembrane</keyword>
<dbReference type="PROSITE" id="PS50878">
    <property type="entry name" value="RT_POL"/>
    <property type="match status" value="1"/>
</dbReference>
<comment type="similarity">
    <text evidence="2">Belongs to the sulfotransferase 3 family.</text>
</comment>
<evidence type="ECO:0000313" key="12">
    <source>
        <dbReference type="EMBL" id="KAK1805487.1"/>
    </source>
</evidence>
<proteinExistence type="inferred from homology"/>
<keyword evidence="5" id="KW-0735">Signal-anchor</keyword>
<feature type="non-terminal residue" evidence="12">
    <location>
        <position position="1268"/>
    </location>
</feature>
<dbReference type="PANTHER" id="PTHR12129:SF15">
    <property type="entry name" value="URONYL 2-SULFOTRANSFERASE"/>
    <property type="match status" value="1"/>
</dbReference>
<evidence type="ECO:0000256" key="10">
    <source>
        <dbReference type="SAM" id="MobiDB-lite"/>
    </source>
</evidence>
<organism evidence="12 13">
    <name type="scientific">Electrophorus voltai</name>
    <dbReference type="NCBI Taxonomy" id="2609070"/>
    <lineage>
        <taxon>Eukaryota</taxon>
        <taxon>Metazoa</taxon>
        <taxon>Chordata</taxon>
        <taxon>Craniata</taxon>
        <taxon>Vertebrata</taxon>
        <taxon>Euteleostomi</taxon>
        <taxon>Actinopterygii</taxon>
        <taxon>Neopterygii</taxon>
        <taxon>Teleostei</taxon>
        <taxon>Ostariophysi</taxon>
        <taxon>Gymnotiformes</taxon>
        <taxon>Gymnotoidei</taxon>
        <taxon>Gymnotidae</taxon>
        <taxon>Electrophorus</taxon>
    </lineage>
</organism>
<evidence type="ECO:0000256" key="8">
    <source>
        <dbReference type="ARBA" id="ARBA00023136"/>
    </source>
</evidence>
<name>A0AAD9E864_9TELE</name>
<evidence type="ECO:0000256" key="5">
    <source>
        <dbReference type="ARBA" id="ARBA00022968"/>
    </source>
</evidence>
<keyword evidence="6" id="KW-1133">Transmembrane helix</keyword>
<dbReference type="Pfam" id="PF09004">
    <property type="entry name" value="ALKBH8_N"/>
    <property type="match status" value="2"/>
</dbReference>
<evidence type="ECO:0000256" key="3">
    <source>
        <dbReference type="ARBA" id="ARBA00022679"/>
    </source>
</evidence>
<evidence type="ECO:0000259" key="11">
    <source>
        <dbReference type="PROSITE" id="PS50878"/>
    </source>
</evidence>
<dbReference type="SUPFAM" id="SSF56672">
    <property type="entry name" value="DNA/RNA polymerases"/>
    <property type="match status" value="1"/>
</dbReference>
<keyword evidence="9" id="KW-0325">Glycoprotein</keyword>
<evidence type="ECO:0000256" key="6">
    <source>
        <dbReference type="ARBA" id="ARBA00022989"/>
    </source>
</evidence>
<protein>
    <recommendedName>
        <fullName evidence="11">Reverse transcriptase domain-containing protein</fullName>
    </recommendedName>
</protein>
<keyword evidence="8" id="KW-0472">Membrane</keyword>
<dbReference type="SUPFAM" id="SSF52540">
    <property type="entry name" value="P-loop containing nucleoside triphosphate hydrolases"/>
    <property type="match status" value="1"/>
</dbReference>
<dbReference type="GO" id="GO:0008146">
    <property type="term" value="F:sulfotransferase activity"/>
    <property type="evidence" value="ECO:0007669"/>
    <property type="project" value="InterPro"/>
</dbReference>
<dbReference type="Pfam" id="PF03567">
    <property type="entry name" value="Sulfotransfer_2"/>
    <property type="match status" value="1"/>
</dbReference>
<feature type="domain" description="Reverse transcriptase" evidence="11">
    <location>
        <begin position="675"/>
        <end position="926"/>
    </location>
</feature>
<comment type="caution">
    <text evidence="12">The sequence shown here is derived from an EMBL/GenBank/DDBJ whole genome shotgun (WGS) entry which is preliminary data.</text>
</comment>
<keyword evidence="7" id="KW-0333">Golgi apparatus</keyword>
<dbReference type="GO" id="GO:0016706">
    <property type="term" value="F:2-oxoglutarate-dependent dioxygenase activity"/>
    <property type="evidence" value="ECO:0007669"/>
    <property type="project" value="InterPro"/>
</dbReference>
<accession>A0AAD9E864</accession>
<reference evidence="12" key="1">
    <citation type="submission" date="2023-03" db="EMBL/GenBank/DDBJ databases">
        <title>Electrophorus voltai genome.</title>
        <authorList>
            <person name="Bian C."/>
        </authorList>
    </citation>
    <scope>NUCLEOTIDE SEQUENCE</scope>
    <source>
        <strain evidence="12">CB-2022</strain>
        <tissue evidence="12">Muscle</tissue>
    </source>
</reference>
<dbReference type="Proteomes" id="UP001239994">
    <property type="component" value="Unassembled WGS sequence"/>
</dbReference>
<dbReference type="AlphaFoldDB" id="A0AAD9E864"/>
<dbReference type="Gene3D" id="3.40.50.300">
    <property type="entry name" value="P-loop containing nucleotide triphosphate hydrolases"/>
    <property type="match status" value="2"/>
</dbReference>
<evidence type="ECO:0000256" key="2">
    <source>
        <dbReference type="ARBA" id="ARBA00010569"/>
    </source>
</evidence>
<evidence type="ECO:0000256" key="1">
    <source>
        <dbReference type="ARBA" id="ARBA00004323"/>
    </source>
</evidence>
<evidence type="ECO:0000256" key="4">
    <source>
        <dbReference type="ARBA" id="ARBA00022692"/>
    </source>
</evidence>
<dbReference type="InterPro" id="IPR043502">
    <property type="entry name" value="DNA/RNA_pol_sf"/>
</dbReference>
<sequence length="1268" mass="145911">INMYDKHVTIIKGHPVQQDKVGNTQHMCDTHVASALLERGEWLPPHAVNFKRSTIVPVPKKPRPSDLNDYRPVALTSVVMKCFEKLVRDFITSSLPASMDPLWFAYCHNRSTDDAIAHLLHTTLTHLDKGRATSSSTIIVKFADDTVVMGLISDTDERAYLEEIKHLENWCQENNLLLNVRPVLVPPYQLPGKEARQRLYHLRRLRDFRLPSKVLRNFYTCTIKSILMGNITVWFGNSTKQDRQALQRVVRSAERITHMELPDLQTIYYKRCQTKARRIVKDPTHPNNRLFSLLRFTHVPLKKAWHRPLPTCDTAVHLANALLDKCKRFIAGESTFKDDHGPPALKASVTLWCVLGSPDRMSIRSICFPKGQLIRLHVWVCTFERAFVCMELLLLKCILFDLLVCVLPFPSQVIYNRVGKCGSRTVVLLLRILAEKHQFTLVSSDIHNKTRLTKHEQVDLMRNISSIPQPFLYTRHVHFLNFTRFRIEQPVYINIIRDPINRFLSNYFFRRFGDWRGEQNHLIRTPQMKDEERYLCGSFSAEVRMLLRTRDSAFRVGDREALRKTRAKLSHVIREAKRAYAQRIHGHFKDTGDTRRMWEGIQAITNYRKTSPSCDSDAIRPDALNDFYARFEAQNNIAAEKSIPLQNDQVLCLTAADVRRTLRGVNPQKAAGPDNIPAAPWSQHASRPPIIVPVPKKPTVSCLNDYRPIALTSIIMKCFERLVMRHIKTQLPPSLDPLQFAYHPTRSTDDAISTTLHLALTHLDKKGTYIRMLFIYFSSAFNTIVPQHLIGKLSLLGLNTSLCNWILDFLTGRPQFVRIGSSTSNTTTLSTGAPQGSVLSPLLFMTHDCAVMHSSNHIIKFADDTTVVGLINKDNKSAYREEVQELVSWCKVNNLSLNVDKTKEMVVDFRRARRNHSPLAINGSSVEIVKNIKFLGVHIAENLTWTLNTSSITKRAQQRLYFLRKLREAHLPSPILTTFYRGTVESILSSCIITWFGNCTAFDRKTLQRIVRTAEKIIDVSLPSITNIYLTRCIQKATNIVKDPTHPSHELFTLLPSGRSFLLVNEVKVRVRDINVCILENYPECSNPRLFYIVPYFCGQHPQCREPGVWALDRAKQNVVENFLLVGILEELEDVLFLLERLLPHYFSDVVAIYKSPEFWKLGNLTGTVRKHTPTLEALHVLYRRMKYEYDFYDFVRDQFHLAKRKIGLRSAQMGSAHEPGLLRELALTTQKPLLDEEEEEEEEDEGEDKDEQEWQAVEDANNWLVQP</sequence>
<evidence type="ECO:0000313" key="13">
    <source>
        <dbReference type="Proteomes" id="UP001239994"/>
    </source>
</evidence>
<feature type="compositionally biased region" description="Acidic residues" evidence="10">
    <location>
        <begin position="1236"/>
        <end position="1254"/>
    </location>
</feature>